<name>A0AAW0RRX7_9HYPO</name>
<evidence type="ECO:0000256" key="4">
    <source>
        <dbReference type="ARBA" id="ARBA00022801"/>
    </source>
</evidence>
<evidence type="ECO:0000256" key="8">
    <source>
        <dbReference type="SAM" id="MobiDB-lite"/>
    </source>
</evidence>
<dbReference type="FunFam" id="3.30.420.10:FF:000019">
    <property type="entry name" value="RNA exonuclease NEF-sp"/>
    <property type="match status" value="1"/>
</dbReference>
<evidence type="ECO:0000256" key="3">
    <source>
        <dbReference type="ARBA" id="ARBA00022722"/>
    </source>
</evidence>
<evidence type="ECO:0000313" key="11">
    <source>
        <dbReference type="Proteomes" id="UP001397290"/>
    </source>
</evidence>
<dbReference type="Proteomes" id="UP001397290">
    <property type="component" value="Unassembled WGS sequence"/>
</dbReference>
<feature type="compositionally biased region" description="Basic and acidic residues" evidence="8">
    <location>
        <begin position="76"/>
        <end position="99"/>
    </location>
</feature>
<evidence type="ECO:0000256" key="2">
    <source>
        <dbReference type="ARBA" id="ARBA00006357"/>
    </source>
</evidence>
<gene>
    <name evidence="10" type="ORF">G3M48_005204</name>
</gene>
<keyword evidence="6" id="KW-0539">Nucleus</keyword>
<dbReference type="PANTHER" id="PTHR12801">
    <property type="entry name" value="RNA EXONUCLEASE REXO1 / RECO3 FAMILY MEMBER-RELATED"/>
    <property type="match status" value="1"/>
</dbReference>
<evidence type="ECO:0000256" key="5">
    <source>
        <dbReference type="ARBA" id="ARBA00022839"/>
    </source>
</evidence>
<keyword evidence="4" id="KW-0378">Hydrolase</keyword>
<comment type="similarity">
    <text evidence="2">Belongs to the REXO1/REXO3 family.</text>
</comment>
<dbReference type="Pfam" id="PF00929">
    <property type="entry name" value="RNase_T"/>
    <property type="match status" value="1"/>
</dbReference>
<dbReference type="CDD" id="cd06145">
    <property type="entry name" value="REX1_like"/>
    <property type="match status" value="1"/>
</dbReference>
<dbReference type="InterPro" id="IPR047021">
    <property type="entry name" value="REXO1/3/4-like"/>
</dbReference>
<evidence type="ECO:0000256" key="1">
    <source>
        <dbReference type="ARBA" id="ARBA00004123"/>
    </source>
</evidence>
<dbReference type="SUPFAM" id="SSF53098">
    <property type="entry name" value="Ribonuclease H-like"/>
    <property type="match status" value="1"/>
</dbReference>
<evidence type="ECO:0000256" key="7">
    <source>
        <dbReference type="SAM" id="Coils"/>
    </source>
</evidence>
<dbReference type="EMBL" id="JAAHCF010000340">
    <property type="protein sequence ID" value="KAK8144890.1"/>
    <property type="molecule type" value="Genomic_DNA"/>
</dbReference>
<dbReference type="SMART" id="SM00479">
    <property type="entry name" value="EXOIII"/>
    <property type="match status" value="1"/>
</dbReference>
<dbReference type="InterPro" id="IPR013520">
    <property type="entry name" value="Ribonucl_H"/>
</dbReference>
<feature type="region of interest" description="Disordered" evidence="8">
    <location>
        <begin position="202"/>
        <end position="241"/>
    </location>
</feature>
<keyword evidence="11" id="KW-1185">Reference proteome</keyword>
<proteinExistence type="inferred from homology"/>
<dbReference type="InterPro" id="IPR036397">
    <property type="entry name" value="RNaseH_sf"/>
</dbReference>
<dbReference type="GO" id="GO:0003676">
    <property type="term" value="F:nucleic acid binding"/>
    <property type="evidence" value="ECO:0007669"/>
    <property type="project" value="InterPro"/>
</dbReference>
<dbReference type="Gene3D" id="3.30.420.10">
    <property type="entry name" value="Ribonuclease H-like superfamily/Ribonuclease H"/>
    <property type="match status" value="1"/>
</dbReference>
<protein>
    <recommendedName>
        <fullName evidence="9">Exonuclease domain-containing protein</fullName>
    </recommendedName>
</protein>
<dbReference type="GO" id="GO:0004527">
    <property type="term" value="F:exonuclease activity"/>
    <property type="evidence" value="ECO:0007669"/>
    <property type="project" value="UniProtKB-KW"/>
</dbReference>
<keyword evidence="3" id="KW-0540">Nuclease</keyword>
<sequence length="768" mass="83191">MVTYLRNRFKRVQTIARNFLGLSLDDSAAPATASSMADDELKAAPAGADTVPIPASAIADDAAQPSSERSSLKRASPHDGHDEPTAEKKPKTDGTAKDGGDDDDDDDGGKEQWQTVSRSSKKKSKKLPRPGKNYPSITFSSGARLQSKIGVSHLRDLVTYIFADGAGPQWCAVMHRPAFRKIVAVMVPGLEEAMFRPGVDLSTFNETRDDDLTTEASSSSSSKTEPKKDASPDDYYPRPLDKTQLPEALRPFADMFPHLWPVKTPGDDRHGKMHSPMAAFLSTPAPKEKKQGVKPAREPSGWKNERTRITEFLATPAELAENGYLVHPALLLPPPADTAAAAARDAFVLPEGWVRTAVERAEDGDAPEAEVQQGSVTAGRTVLALDCEMCLTGEDEFALTRVSVVDWSGDVVLDELVRPAKPITDYLTRFSGITAEMLAPVTTTLADVQARLLTLLTPRTILVGHSLESDTKALRLTHPFIVDTSLLFPHPRGAPLKSSLKWLAEKYLSRSIQKGGAAGHDAVEDARTCLDLVKQKCEKGRAWGTPDAQGENLFRRLARAGTAYKAQGGDAALGGVEVGKTSAAVDWGDPGKGYGAGATVRFGCASDEQVVAAVLRCVNGDADGKEVRGGGVDFTWARLRELEARQGWWNTNRINSNGLAVAAAAEGEEEEAQEEEEDLERCVARLTQRIERIHAALPPCTALLVYSGSGDPRRMAALQAAQARWRKEYNTPGRKWDELSVQWTDVEEQTLKRAAQKARSGIGFITVK</sequence>
<dbReference type="GO" id="GO:0005634">
    <property type="term" value="C:nucleus"/>
    <property type="evidence" value="ECO:0007669"/>
    <property type="project" value="UniProtKB-SubCell"/>
</dbReference>
<dbReference type="PANTHER" id="PTHR12801:SF115">
    <property type="entry name" value="FI18136P1-RELATED"/>
    <property type="match status" value="1"/>
</dbReference>
<feature type="domain" description="Exonuclease" evidence="9">
    <location>
        <begin position="381"/>
        <end position="542"/>
    </location>
</feature>
<accession>A0AAW0RRX7</accession>
<organism evidence="10 11">
    <name type="scientific">Beauveria asiatica</name>
    <dbReference type="NCBI Taxonomy" id="1069075"/>
    <lineage>
        <taxon>Eukaryota</taxon>
        <taxon>Fungi</taxon>
        <taxon>Dikarya</taxon>
        <taxon>Ascomycota</taxon>
        <taxon>Pezizomycotina</taxon>
        <taxon>Sordariomycetes</taxon>
        <taxon>Hypocreomycetidae</taxon>
        <taxon>Hypocreales</taxon>
        <taxon>Cordycipitaceae</taxon>
        <taxon>Beauveria</taxon>
    </lineage>
</organism>
<feature type="compositionally biased region" description="Low complexity" evidence="8">
    <location>
        <begin position="54"/>
        <end position="67"/>
    </location>
</feature>
<comment type="caution">
    <text evidence="10">The sequence shown here is derived from an EMBL/GenBank/DDBJ whole genome shotgun (WGS) entry which is preliminary data.</text>
</comment>
<feature type="compositionally biased region" description="Basic and acidic residues" evidence="8">
    <location>
        <begin position="224"/>
        <end position="241"/>
    </location>
</feature>
<feature type="compositionally biased region" description="Basic residues" evidence="8">
    <location>
        <begin position="119"/>
        <end position="129"/>
    </location>
</feature>
<evidence type="ECO:0000256" key="6">
    <source>
        <dbReference type="ARBA" id="ARBA00023242"/>
    </source>
</evidence>
<reference evidence="10 11" key="1">
    <citation type="submission" date="2020-02" db="EMBL/GenBank/DDBJ databases">
        <title>Comparative genomics of the hypocrealean fungal genus Beauvera.</title>
        <authorList>
            <person name="Showalter D.N."/>
            <person name="Bushley K.E."/>
            <person name="Rehner S.A."/>
        </authorList>
    </citation>
    <scope>NUCLEOTIDE SEQUENCE [LARGE SCALE GENOMIC DNA]</scope>
    <source>
        <strain evidence="10 11">ARSEF4384</strain>
    </source>
</reference>
<dbReference type="AlphaFoldDB" id="A0AAW0RRX7"/>
<dbReference type="InterPro" id="IPR034922">
    <property type="entry name" value="REX1-like_exo"/>
</dbReference>
<keyword evidence="5" id="KW-0269">Exonuclease</keyword>
<feature type="coiled-coil region" evidence="7">
    <location>
        <begin position="662"/>
        <end position="689"/>
    </location>
</feature>
<evidence type="ECO:0000259" key="9">
    <source>
        <dbReference type="SMART" id="SM00479"/>
    </source>
</evidence>
<comment type="subcellular location">
    <subcellularLocation>
        <location evidence="1">Nucleus</location>
    </subcellularLocation>
</comment>
<evidence type="ECO:0000313" key="10">
    <source>
        <dbReference type="EMBL" id="KAK8144890.1"/>
    </source>
</evidence>
<keyword evidence="7" id="KW-0175">Coiled coil</keyword>
<dbReference type="InterPro" id="IPR012337">
    <property type="entry name" value="RNaseH-like_sf"/>
</dbReference>
<feature type="region of interest" description="Disordered" evidence="8">
    <location>
        <begin position="54"/>
        <end position="139"/>
    </location>
</feature>